<dbReference type="AlphaFoldDB" id="A0A6I6ITA4"/>
<dbReference type="GO" id="GO:0005886">
    <property type="term" value="C:plasma membrane"/>
    <property type="evidence" value="ECO:0007669"/>
    <property type="project" value="UniProtKB-SubCell"/>
</dbReference>
<accession>A0A6I6ITA4</accession>
<comment type="similarity">
    <text evidence="7">Belongs to the TRAP transporter large permease family.</text>
</comment>
<dbReference type="Pfam" id="PF06808">
    <property type="entry name" value="DctM"/>
    <property type="match status" value="1"/>
</dbReference>
<dbReference type="PANTHER" id="PTHR33362:SF5">
    <property type="entry name" value="C4-DICARBOXYLATE TRAP TRANSPORTER LARGE PERMEASE PROTEIN DCTM"/>
    <property type="match status" value="1"/>
</dbReference>
<dbReference type="PIRSF" id="PIRSF006066">
    <property type="entry name" value="HI0050"/>
    <property type="match status" value="1"/>
</dbReference>
<dbReference type="KEGG" id="rom:EI983_12925"/>
<keyword evidence="5 7" id="KW-1133">Transmembrane helix</keyword>
<evidence type="ECO:0000256" key="4">
    <source>
        <dbReference type="ARBA" id="ARBA00022692"/>
    </source>
</evidence>
<evidence type="ECO:0000259" key="8">
    <source>
        <dbReference type="Pfam" id="PF06808"/>
    </source>
</evidence>
<keyword evidence="7" id="KW-0813">Transport</keyword>
<dbReference type="InterPro" id="IPR004681">
    <property type="entry name" value="TRAP_DctM"/>
</dbReference>
<feature type="transmembrane region" description="Helical" evidence="7">
    <location>
        <begin position="54"/>
        <end position="75"/>
    </location>
</feature>
<keyword evidence="3 7" id="KW-0997">Cell inner membrane</keyword>
<feature type="transmembrane region" description="Helical" evidence="7">
    <location>
        <begin position="140"/>
        <end position="164"/>
    </location>
</feature>
<comment type="subcellular location">
    <subcellularLocation>
        <location evidence="1 7">Cell inner membrane</location>
        <topology evidence="1 7">Multi-pass membrane protein</topology>
    </subcellularLocation>
</comment>
<dbReference type="EMBL" id="CP034348">
    <property type="protein sequence ID" value="QGX99123.1"/>
    <property type="molecule type" value="Genomic_DNA"/>
</dbReference>
<evidence type="ECO:0000313" key="10">
    <source>
        <dbReference type="Proteomes" id="UP000428330"/>
    </source>
</evidence>
<feature type="transmembrane region" description="Helical" evidence="7">
    <location>
        <begin position="247"/>
        <end position="270"/>
    </location>
</feature>
<feature type="domain" description="TRAP C4-dicarboxylate transport system permease DctM subunit" evidence="8">
    <location>
        <begin position="11"/>
        <end position="423"/>
    </location>
</feature>
<comment type="subunit">
    <text evidence="7">The complex comprises the extracytoplasmic solute receptor protein and the two transmembrane proteins.</text>
</comment>
<organism evidence="9 10">
    <name type="scientific">Roseovarius faecimaris</name>
    <dbReference type="NCBI Taxonomy" id="2494550"/>
    <lineage>
        <taxon>Bacteria</taxon>
        <taxon>Pseudomonadati</taxon>
        <taxon>Pseudomonadota</taxon>
        <taxon>Alphaproteobacteria</taxon>
        <taxon>Rhodobacterales</taxon>
        <taxon>Roseobacteraceae</taxon>
        <taxon>Roseovarius</taxon>
    </lineage>
</organism>
<feature type="transmembrane region" description="Helical" evidence="7">
    <location>
        <begin position="282"/>
        <end position="301"/>
    </location>
</feature>
<feature type="transmembrane region" description="Helical" evidence="7">
    <location>
        <begin position="176"/>
        <end position="200"/>
    </location>
</feature>
<dbReference type="InterPro" id="IPR010656">
    <property type="entry name" value="DctM"/>
</dbReference>
<dbReference type="NCBIfam" id="TIGR00786">
    <property type="entry name" value="dctM"/>
    <property type="match status" value="1"/>
</dbReference>
<keyword evidence="2" id="KW-1003">Cell membrane</keyword>
<dbReference type="PANTHER" id="PTHR33362">
    <property type="entry name" value="SIALIC ACID TRAP TRANSPORTER PERMEASE PROTEIN SIAT-RELATED"/>
    <property type="match status" value="1"/>
</dbReference>
<evidence type="ECO:0000256" key="2">
    <source>
        <dbReference type="ARBA" id="ARBA00022475"/>
    </source>
</evidence>
<comment type="function">
    <text evidence="7">Part of the tripartite ATP-independent periplasmic (TRAP) transport system.</text>
</comment>
<comment type="caution">
    <text evidence="7">Lacks conserved residue(s) required for the propagation of feature annotation.</text>
</comment>
<feature type="transmembrane region" description="Helical" evidence="7">
    <location>
        <begin position="107"/>
        <end position="128"/>
    </location>
</feature>
<name>A0A6I6ITA4_9RHOB</name>
<dbReference type="GO" id="GO:0022857">
    <property type="term" value="F:transmembrane transporter activity"/>
    <property type="evidence" value="ECO:0007669"/>
    <property type="project" value="UniProtKB-UniRule"/>
</dbReference>
<evidence type="ECO:0000256" key="3">
    <source>
        <dbReference type="ARBA" id="ARBA00022519"/>
    </source>
</evidence>
<gene>
    <name evidence="9" type="ORF">EI983_12925</name>
</gene>
<feature type="transmembrane region" description="Helical" evidence="7">
    <location>
        <begin position="6"/>
        <end position="33"/>
    </location>
</feature>
<dbReference type="RefSeq" id="WP_157707803.1">
    <property type="nucleotide sequence ID" value="NZ_CP034348.1"/>
</dbReference>
<dbReference type="Proteomes" id="UP000428330">
    <property type="component" value="Chromosome"/>
</dbReference>
<evidence type="ECO:0000313" key="9">
    <source>
        <dbReference type="EMBL" id="QGX99123.1"/>
    </source>
</evidence>
<protein>
    <recommendedName>
        <fullName evidence="7">TRAP transporter large permease protein</fullName>
    </recommendedName>
</protein>
<evidence type="ECO:0000256" key="5">
    <source>
        <dbReference type="ARBA" id="ARBA00022989"/>
    </source>
</evidence>
<evidence type="ECO:0000256" key="6">
    <source>
        <dbReference type="ARBA" id="ARBA00023136"/>
    </source>
</evidence>
<keyword evidence="10" id="KW-1185">Reference proteome</keyword>
<feature type="transmembrane region" description="Helical" evidence="7">
    <location>
        <begin position="400"/>
        <end position="428"/>
    </location>
</feature>
<feature type="transmembrane region" description="Helical" evidence="7">
    <location>
        <begin position="316"/>
        <end position="336"/>
    </location>
</feature>
<sequence>MEWYTVGLGLLALLMIFIVIGLPIPFALAAASLPFLWDIQGWKTSVVSSELKLWGVWIDYILLAVPLFVFLGELIGKSNIGPNLYQFLHQGVRIKGSAAYGSIGASAGFGAVCGSSMVGALTIGGVALPEMLRLGYGKRLSSGVLAAGGTLSVLIPPSLILLFYGIVTDQSIGDLFIAGVIPGIILVTGFVVVVLAWGVLKPEDIPSSEDAQKMPLAMILSTVGPVLLIGLVITVAIYAGIATPTEAAAVAALLTVILAFGVGGLTWDGFKAALFSTMRTMGYLGLLLSAGVLFGFVLTYYRVPQQFTELFLSFDLSPYTVLAIVIVFYIVLGMFLEPVSMTFITLPTIFPLMAAAGFDLIWFGVVYTITMEIAVLTPPVGLNLYVIQAISRDEVSIGDVIIGCLPFIAAMVLLIAILIVFPEVALWLPEQMN</sequence>
<keyword evidence="4 7" id="KW-0812">Transmembrane</keyword>
<evidence type="ECO:0000256" key="7">
    <source>
        <dbReference type="RuleBase" id="RU369079"/>
    </source>
</evidence>
<reference evidence="10" key="1">
    <citation type="submission" date="2018-12" db="EMBL/GenBank/DDBJ databases">
        <title>Complete genome sequence of Roseovarius sp. MME-070.</title>
        <authorList>
            <person name="Nam Y.-D."/>
            <person name="Kang J."/>
            <person name="Chung W.-H."/>
            <person name="Park Y.S."/>
        </authorList>
    </citation>
    <scope>NUCLEOTIDE SEQUENCE [LARGE SCALE GENOMIC DNA]</scope>
    <source>
        <strain evidence="10">MME-070</strain>
    </source>
</reference>
<evidence type="ECO:0000256" key="1">
    <source>
        <dbReference type="ARBA" id="ARBA00004429"/>
    </source>
</evidence>
<feature type="transmembrane region" description="Helical" evidence="7">
    <location>
        <begin position="216"/>
        <end position="241"/>
    </location>
</feature>
<proteinExistence type="inferred from homology"/>
<keyword evidence="6 7" id="KW-0472">Membrane</keyword>
<dbReference type="OrthoDB" id="9790209at2"/>